<sequence length="955" mass="100872">MRRVTKVLVGSLIATMAWGSGWSMSSPYGMTGQTVHAAGDKHIFAGAGNSFVVTDNRAFGSGVPGAMGYPNPPEGLMVVPTELNLSDRVVNPAVRKISAGAGQTVVLDDDGNVWAIGRQGRDEVYRGAFGDNEVIHTDWTPVYGLTNIVEIATGTDHSLAVKADGTVYAWGYNLTGQLGVPVDTVTTAIPVQVPGLTNVKSVSAGDGYSLALKTDGTVWSFGSNQRGELGVGTTFESTYTPQQVYGLFNVASIDAGSHHALAVLQDGTVWGWGYTMSGQVNDRNAAYEPYRTQPQKNQLDQVTAVSAGETFSLALKQDGTVWAFGSNLYGELGQGGPTANNLHNPTPLQIPQLSQVTEIAAGDRFALAKRADNSVYGWGENMGQLGIGPVSDPYVTAPVRMKEPLKLRVGYKSASQNSSEYMVQYSLYDYQNPALNPPARFVVKRAGVEESVCNGSETTCTVSIPSNARVGVFEVSAYDLQDGTLIGSRQIRITNGASRSMVAVGDYHSMWRQANGTLYGYGLNSNGQLGDGTFDMRLSPVSTLFGVTNVTAGSRSTLVSKSDGTIWAFGGNSNGELGIGNTIDQTLPVQVSRVGGAPLIDMGSHHAMAGVLEGQLGEEEVVLYSWGLNTYGQLGNGDKANRSVPEPFIGWDSVLFGSTLTSTGFGHTLFVAGDGKVYAVGRNDYGQLGNRTTTDSTTPVEVPYLSNVVAISAGPLHSAALTRDGSIYTWGYNASGQLGDGTFEHSSVPVKAKTGAFNVAMDSGRGHMISTASDGSVWTWGYNFKGQLGNGTRTDSAYPAKVPGLTVADISAGGERSAVIQEDGSVYMFGSNSYGELGDGTRTYSTTPVITGDLLGLSLYVSDSTTSSLTISTSTLTPVAKRVVKRNGVVICQGTCANFVDSGLTAFTPYTYTVEAYDAVGKLLASKTQVEATQASNGLEGFEQEYFQEDFYPLQ</sequence>
<dbReference type="Pfam" id="PF25390">
    <property type="entry name" value="WD40_RLD"/>
    <property type="match status" value="2"/>
</dbReference>
<dbReference type="InterPro" id="IPR051553">
    <property type="entry name" value="Ran_GTPase-activating"/>
</dbReference>
<feature type="domain" description="RCC1-like" evidence="3">
    <location>
        <begin position="58"/>
        <end position="405"/>
    </location>
</feature>
<proteinExistence type="predicted"/>
<evidence type="ECO:0000313" key="4">
    <source>
        <dbReference type="EMBL" id="MCX7570445.1"/>
    </source>
</evidence>
<organism evidence="4 5">
    <name type="scientific">Tumebacillus lacus</name>
    <dbReference type="NCBI Taxonomy" id="2995335"/>
    <lineage>
        <taxon>Bacteria</taxon>
        <taxon>Bacillati</taxon>
        <taxon>Bacillota</taxon>
        <taxon>Bacilli</taxon>
        <taxon>Bacillales</taxon>
        <taxon>Alicyclobacillaceae</taxon>
        <taxon>Tumebacillus</taxon>
    </lineage>
</organism>
<dbReference type="InterPro" id="IPR000408">
    <property type="entry name" value="Reg_chr_condens"/>
</dbReference>
<evidence type="ECO:0000313" key="5">
    <source>
        <dbReference type="Proteomes" id="UP001208017"/>
    </source>
</evidence>
<evidence type="ECO:0000256" key="1">
    <source>
        <dbReference type="ARBA" id="ARBA00022658"/>
    </source>
</evidence>
<keyword evidence="1" id="KW-0344">Guanine-nucleotide releasing factor</keyword>
<feature type="domain" description="RCC1-like" evidence="3">
    <location>
        <begin position="662"/>
        <end position="850"/>
    </location>
</feature>
<dbReference type="InterPro" id="IPR058923">
    <property type="entry name" value="RCC1-like_dom"/>
</dbReference>
<dbReference type="PANTHER" id="PTHR45982">
    <property type="entry name" value="REGULATOR OF CHROMOSOME CONDENSATION"/>
    <property type="match status" value="1"/>
</dbReference>
<dbReference type="InterPro" id="IPR009091">
    <property type="entry name" value="RCC1/BLIP-II"/>
</dbReference>
<protein>
    <recommendedName>
        <fullName evidence="3">RCC1-like domain-containing protein</fullName>
    </recommendedName>
</protein>
<dbReference type="EMBL" id="JAPMLT010000004">
    <property type="protein sequence ID" value="MCX7570445.1"/>
    <property type="molecule type" value="Genomic_DNA"/>
</dbReference>
<dbReference type="PRINTS" id="PR00633">
    <property type="entry name" value="RCCNDNSATION"/>
</dbReference>
<reference evidence="4 5" key="1">
    <citation type="submission" date="2022-11" db="EMBL/GenBank/DDBJ databases">
        <title>Study of microbial diversity in lake waters.</title>
        <authorList>
            <person name="Zhang J."/>
        </authorList>
    </citation>
    <scope>NUCLEOTIDE SEQUENCE [LARGE SCALE GENOMIC DNA]</scope>
    <source>
        <strain evidence="4 5">DT12</strain>
    </source>
</reference>
<gene>
    <name evidence="4" type="ORF">OS242_10775</name>
</gene>
<name>A0ABT3X4D1_9BACL</name>
<evidence type="ECO:0000259" key="3">
    <source>
        <dbReference type="Pfam" id="PF25390"/>
    </source>
</evidence>
<dbReference type="Proteomes" id="UP001208017">
    <property type="component" value="Unassembled WGS sequence"/>
</dbReference>
<dbReference type="PROSITE" id="PS50012">
    <property type="entry name" value="RCC1_3"/>
    <property type="match status" value="12"/>
</dbReference>
<dbReference type="PANTHER" id="PTHR45982:SF1">
    <property type="entry name" value="REGULATOR OF CHROMOSOME CONDENSATION"/>
    <property type="match status" value="1"/>
</dbReference>
<dbReference type="RefSeq" id="WP_267151690.1">
    <property type="nucleotide sequence ID" value="NZ_JAPMLT010000004.1"/>
</dbReference>
<dbReference type="SUPFAM" id="SSF50985">
    <property type="entry name" value="RCC1/BLIP-II"/>
    <property type="match status" value="2"/>
</dbReference>
<evidence type="ECO:0000256" key="2">
    <source>
        <dbReference type="ARBA" id="ARBA00022737"/>
    </source>
</evidence>
<keyword evidence="2" id="KW-0677">Repeat</keyword>
<keyword evidence="5" id="KW-1185">Reference proteome</keyword>
<accession>A0ABT3X4D1</accession>
<dbReference type="Pfam" id="PF00415">
    <property type="entry name" value="RCC1"/>
    <property type="match status" value="3"/>
</dbReference>
<dbReference type="PROSITE" id="PS00626">
    <property type="entry name" value="RCC1_2"/>
    <property type="match status" value="2"/>
</dbReference>
<dbReference type="Gene3D" id="2.130.10.30">
    <property type="entry name" value="Regulator of chromosome condensation 1/beta-lactamase-inhibitor protein II"/>
    <property type="match status" value="4"/>
</dbReference>
<comment type="caution">
    <text evidence="4">The sequence shown here is derived from an EMBL/GenBank/DDBJ whole genome shotgun (WGS) entry which is preliminary data.</text>
</comment>